<dbReference type="EMBL" id="ML208275">
    <property type="protein sequence ID" value="TFK73480.1"/>
    <property type="molecule type" value="Genomic_DNA"/>
</dbReference>
<keyword evidence="2" id="KW-1185">Reference proteome</keyword>
<dbReference type="Proteomes" id="UP000308600">
    <property type="component" value="Unassembled WGS sequence"/>
</dbReference>
<accession>A0ACD3B5V1</accession>
<organism evidence="1 2">
    <name type="scientific">Pluteus cervinus</name>
    <dbReference type="NCBI Taxonomy" id="181527"/>
    <lineage>
        <taxon>Eukaryota</taxon>
        <taxon>Fungi</taxon>
        <taxon>Dikarya</taxon>
        <taxon>Basidiomycota</taxon>
        <taxon>Agaricomycotina</taxon>
        <taxon>Agaricomycetes</taxon>
        <taxon>Agaricomycetidae</taxon>
        <taxon>Agaricales</taxon>
        <taxon>Pluteineae</taxon>
        <taxon>Pluteaceae</taxon>
        <taxon>Pluteus</taxon>
    </lineage>
</organism>
<protein>
    <submittedName>
        <fullName evidence="1">Uncharacterized protein</fullName>
    </submittedName>
</protein>
<evidence type="ECO:0000313" key="2">
    <source>
        <dbReference type="Proteomes" id="UP000308600"/>
    </source>
</evidence>
<evidence type="ECO:0000313" key="1">
    <source>
        <dbReference type="EMBL" id="TFK73480.1"/>
    </source>
</evidence>
<proteinExistence type="predicted"/>
<sequence length="273" mass="30932">MGSVPIPAKQVLALRASLQGARYEIIACVTLLIWDWALLLSEEVKLIHKKRWTWFKCLYICCRYYPFISFGITIHFWVLDHSPLYCEQFLVGHSMSMIPLQFFPHSVLLFRCWVFAGKKKGLLLALCTFLASMLCLQIWGTTTGPGLLDDQFTPTGQFGCFRDTLDDSTRRLTGYVMLAGVLIDIIAVIVIVRHYYKHHRDRPHGSLGLLFMQQALGCFGVIFFLTILAGAFHASGNVQLDGKGFVTVLTLPNILACRLYVFFPFGLSDIIRP</sequence>
<name>A0ACD3B5V1_9AGAR</name>
<reference evidence="1 2" key="1">
    <citation type="journal article" date="2019" name="Nat. Ecol. Evol.">
        <title>Megaphylogeny resolves global patterns of mushroom evolution.</title>
        <authorList>
            <person name="Varga T."/>
            <person name="Krizsan K."/>
            <person name="Foldi C."/>
            <person name="Dima B."/>
            <person name="Sanchez-Garcia M."/>
            <person name="Sanchez-Ramirez S."/>
            <person name="Szollosi G.J."/>
            <person name="Szarkandi J.G."/>
            <person name="Papp V."/>
            <person name="Albert L."/>
            <person name="Andreopoulos W."/>
            <person name="Angelini C."/>
            <person name="Antonin V."/>
            <person name="Barry K.W."/>
            <person name="Bougher N.L."/>
            <person name="Buchanan P."/>
            <person name="Buyck B."/>
            <person name="Bense V."/>
            <person name="Catcheside P."/>
            <person name="Chovatia M."/>
            <person name="Cooper J."/>
            <person name="Damon W."/>
            <person name="Desjardin D."/>
            <person name="Finy P."/>
            <person name="Geml J."/>
            <person name="Haridas S."/>
            <person name="Hughes K."/>
            <person name="Justo A."/>
            <person name="Karasinski D."/>
            <person name="Kautmanova I."/>
            <person name="Kiss B."/>
            <person name="Kocsube S."/>
            <person name="Kotiranta H."/>
            <person name="LaButti K.M."/>
            <person name="Lechner B.E."/>
            <person name="Liimatainen K."/>
            <person name="Lipzen A."/>
            <person name="Lukacs Z."/>
            <person name="Mihaltcheva S."/>
            <person name="Morgado L.N."/>
            <person name="Niskanen T."/>
            <person name="Noordeloos M.E."/>
            <person name="Ohm R.A."/>
            <person name="Ortiz-Santana B."/>
            <person name="Ovrebo C."/>
            <person name="Racz N."/>
            <person name="Riley R."/>
            <person name="Savchenko A."/>
            <person name="Shiryaev A."/>
            <person name="Soop K."/>
            <person name="Spirin V."/>
            <person name="Szebenyi C."/>
            <person name="Tomsovsky M."/>
            <person name="Tulloss R.E."/>
            <person name="Uehling J."/>
            <person name="Grigoriev I.V."/>
            <person name="Vagvolgyi C."/>
            <person name="Papp T."/>
            <person name="Martin F.M."/>
            <person name="Miettinen O."/>
            <person name="Hibbett D.S."/>
            <person name="Nagy L.G."/>
        </authorList>
    </citation>
    <scope>NUCLEOTIDE SEQUENCE [LARGE SCALE GENOMIC DNA]</scope>
    <source>
        <strain evidence="1 2">NL-1719</strain>
    </source>
</reference>
<gene>
    <name evidence="1" type="ORF">BDN72DRAFT_183310</name>
</gene>